<feature type="chain" id="PRO_5017219074" evidence="2">
    <location>
        <begin position="25"/>
        <end position="240"/>
    </location>
</feature>
<dbReference type="InterPro" id="IPR012533">
    <property type="entry name" value="YcnI-copper_dom"/>
</dbReference>
<proteinExistence type="predicted"/>
<comment type="caution">
    <text evidence="4">The sequence shown here is derived from an EMBL/GenBank/DDBJ whole genome shotgun (WGS) entry which is preliminary data.</text>
</comment>
<dbReference type="Pfam" id="PF07987">
    <property type="entry name" value="DUF1775"/>
    <property type="match status" value="1"/>
</dbReference>
<keyword evidence="5" id="KW-1185">Reference proteome</keyword>
<evidence type="ECO:0000256" key="1">
    <source>
        <dbReference type="SAM" id="MobiDB-lite"/>
    </source>
</evidence>
<dbReference type="Gene3D" id="2.60.40.2230">
    <property type="entry name" value="Uncharacterised protein YcnI-like PF07987, DUF1775"/>
    <property type="match status" value="1"/>
</dbReference>
<dbReference type="RefSeq" id="WP_120557958.1">
    <property type="nucleotide sequence ID" value="NZ_RAWK01000165.1"/>
</dbReference>
<evidence type="ECO:0000313" key="4">
    <source>
        <dbReference type="EMBL" id="RKH60626.1"/>
    </source>
</evidence>
<keyword evidence="2" id="KW-0732">Signal</keyword>
<feature type="signal peptide" evidence="2">
    <location>
        <begin position="1"/>
        <end position="24"/>
    </location>
</feature>
<dbReference type="AlphaFoldDB" id="A0A3A8PW01"/>
<protein>
    <submittedName>
        <fullName evidence="4">DUF1775 domain-containing protein</fullName>
    </submittedName>
</protein>
<organism evidence="4 5">
    <name type="scientific">Corallococcus aberystwythensis</name>
    <dbReference type="NCBI Taxonomy" id="2316722"/>
    <lineage>
        <taxon>Bacteria</taxon>
        <taxon>Pseudomonadati</taxon>
        <taxon>Myxococcota</taxon>
        <taxon>Myxococcia</taxon>
        <taxon>Myxococcales</taxon>
        <taxon>Cystobacterineae</taxon>
        <taxon>Myxococcaceae</taxon>
        <taxon>Corallococcus</taxon>
    </lineage>
</organism>
<feature type="domain" description="YncI copper-binding" evidence="3">
    <location>
        <begin position="32"/>
        <end position="172"/>
    </location>
</feature>
<reference evidence="5" key="1">
    <citation type="submission" date="2018-09" db="EMBL/GenBank/DDBJ databases">
        <authorList>
            <person name="Livingstone P.G."/>
            <person name="Whitworth D.E."/>
        </authorList>
    </citation>
    <scope>NUCLEOTIDE SEQUENCE [LARGE SCALE GENOMIC DNA]</scope>
    <source>
        <strain evidence="5">AB050A</strain>
    </source>
</reference>
<gene>
    <name evidence="4" type="ORF">D7W81_25245</name>
</gene>
<evidence type="ECO:0000313" key="5">
    <source>
        <dbReference type="Proteomes" id="UP000267003"/>
    </source>
</evidence>
<evidence type="ECO:0000256" key="2">
    <source>
        <dbReference type="SAM" id="SignalP"/>
    </source>
</evidence>
<feature type="region of interest" description="Disordered" evidence="1">
    <location>
        <begin position="148"/>
        <end position="168"/>
    </location>
</feature>
<dbReference type="EMBL" id="RAWK01000165">
    <property type="protein sequence ID" value="RKH60626.1"/>
    <property type="molecule type" value="Genomic_DNA"/>
</dbReference>
<evidence type="ECO:0000259" key="3">
    <source>
        <dbReference type="Pfam" id="PF07987"/>
    </source>
</evidence>
<name>A0A3A8PW01_9BACT</name>
<dbReference type="InterPro" id="IPR038507">
    <property type="entry name" value="YcnI-like_sf"/>
</dbReference>
<sequence>MKLPLGPLCVVAGSLLSSSAFAHAAVAGATPPYAGATFEADFTVSHGCDGADTYKMRVQIPEGVTGVRPVDSVFGKAEVEKDASGKVTAVTWTRPAPGEVKEADTHFFHLGLRMKLPAKPFTTVFFPTTQTCRTPAGVETVVAWSSTAGGEHSHDGDAGTQPTENPAPSLYLLPSRLPGWNQYTVEEHVHDLTVFKDALIVWSGTQAYSFNPVTQALIEKEQGVTALTQIHPGTVIWVKY</sequence>
<dbReference type="OrthoDB" id="9796962at2"/>
<accession>A0A3A8PW01</accession>
<dbReference type="Proteomes" id="UP000267003">
    <property type="component" value="Unassembled WGS sequence"/>
</dbReference>